<dbReference type="PANTHER" id="PTHR43095">
    <property type="entry name" value="SUGAR KINASE"/>
    <property type="match status" value="1"/>
</dbReference>
<evidence type="ECO:0000259" key="4">
    <source>
        <dbReference type="Pfam" id="PF00370"/>
    </source>
</evidence>
<dbReference type="PANTHER" id="PTHR43095:SF5">
    <property type="entry name" value="XYLULOSE KINASE"/>
    <property type="match status" value="1"/>
</dbReference>
<dbReference type="RefSeq" id="WP_138209170.1">
    <property type="nucleotide sequence ID" value="NZ_CBCRUQ010000015.1"/>
</dbReference>
<feature type="domain" description="Carbohydrate kinase FGGY N-terminal" evidence="4">
    <location>
        <begin position="5"/>
        <end position="253"/>
    </location>
</feature>
<dbReference type="PIRSF" id="PIRSF000538">
    <property type="entry name" value="GlpK"/>
    <property type="match status" value="1"/>
</dbReference>
<dbReference type="GO" id="GO:0005975">
    <property type="term" value="P:carbohydrate metabolic process"/>
    <property type="evidence" value="ECO:0007669"/>
    <property type="project" value="InterPro"/>
</dbReference>
<dbReference type="Pfam" id="PF02782">
    <property type="entry name" value="FGGY_C"/>
    <property type="match status" value="1"/>
</dbReference>
<dbReference type="InterPro" id="IPR018484">
    <property type="entry name" value="FGGY_N"/>
</dbReference>
<dbReference type="CDD" id="cd07779">
    <property type="entry name" value="ASKHA_NBD_FGGY_YgcE-like"/>
    <property type="match status" value="1"/>
</dbReference>
<dbReference type="KEGG" id="hhw:NCTC503_00361"/>
<dbReference type="InterPro" id="IPR050406">
    <property type="entry name" value="FGGY_Carb_Kinase"/>
</dbReference>
<evidence type="ECO:0000256" key="3">
    <source>
        <dbReference type="ARBA" id="ARBA00022777"/>
    </source>
</evidence>
<dbReference type="GO" id="GO:0016301">
    <property type="term" value="F:kinase activity"/>
    <property type="evidence" value="ECO:0007669"/>
    <property type="project" value="UniProtKB-KW"/>
</dbReference>
<organism evidence="6 7">
    <name type="scientific">Hathewaya histolytica</name>
    <name type="common">Clostridium histolyticum</name>
    <dbReference type="NCBI Taxonomy" id="1498"/>
    <lineage>
        <taxon>Bacteria</taxon>
        <taxon>Bacillati</taxon>
        <taxon>Bacillota</taxon>
        <taxon>Clostridia</taxon>
        <taxon>Eubacteriales</taxon>
        <taxon>Clostridiaceae</taxon>
        <taxon>Hathewaya</taxon>
    </lineage>
</organism>
<evidence type="ECO:0000256" key="2">
    <source>
        <dbReference type="ARBA" id="ARBA00022679"/>
    </source>
</evidence>
<dbReference type="Gene3D" id="3.30.420.40">
    <property type="match status" value="2"/>
</dbReference>
<dbReference type="SUPFAM" id="SSF53067">
    <property type="entry name" value="Actin-like ATPase domain"/>
    <property type="match status" value="2"/>
</dbReference>
<keyword evidence="3 6" id="KW-0418">Kinase</keyword>
<reference evidence="6 7" key="1">
    <citation type="submission" date="2019-05" db="EMBL/GenBank/DDBJ databases">
        <authorList>
            <consortium name="Pathogen Informatics"/>
        </authorList>
    </citation>
    <scope>NUCLEOTIDE SEQUENCE [LARGE SCALE GENOMIC DNA]</scope>
    <source>
        <strain evidence="6 7">NCTC503</strain>
    </source>
</reference>
<name>A0A4U9R0Q4_HATHI</name>
<dbReference type="EMBL" id="LR590481">
    <property type="protein sequence ID" value="VTQ83473.1"/>
    <property type="molecule type" value="Genomic_DNA"/>
</dbReference>
<proteinExistence type="inferred from homology"/>
<dbReference type="OrthoDB" id="9805576at2"/>
<dbReference type="EC" id="2.7.1.-" evidence="6"/>
<accession>A0A4U9R0Q4</accession>
<gene>
    <name evidence="6" type="primary">lyx</name>
    <name evidence="6" type="ORF">NCTC503_00361</name>
</gene>
<feature type="domain" description="Carbohydrate kinase FGGY C-terminal" evidence="5">
    <location>
        <begin position="263"/>
        <end position="455"/>
    </location>
</feature>
<dbReference type="AlphaFoldDB" id="A0A4U9R0Q4"/>
<evidence type="ECO:0000313" key="6">
    <source>
        <dbReference type="EMBL" id="VTQ83473.1"/>
    </source>
</evidence>
<evidence type="ECO:0000259" key="5">
    <source>
        <dbReference type="Pfam" id="PF02782"/>
    </source>
</evidence>
<evidence type="ECO:0000256" key="1">
    <source>
        <dbReference type="ARBA" id="ARBA00009156"/>
    </source>
</evidence>
<protein>
    <submittedName>
        <fullName evidence="6">Carbohydrate kinase FGGY</fullName>
        <ecNumber evidence="6">2.7.1.-</ecNumber>
    </submittedName>
</protein>
<evidence type="ECO:0000313" key="7">
    <source>
        <dbReference type="Proteomes" id="UP000308489"/>
    </source>
</evidence>
<comment type="similarity">
    <text evidence="1">Belongs to the FGGY kinase family.</text>
</comment>
<dbReference type="Proteomes" id="UP000308489">
    <property type="component" value="Chromosome 1"/>
</dbReference>
<sequence length="517" mass="58742">MRDEYILSIDCGTQSIRAMIFDKHGKILGKNQVEFTPYFSEHIDWAEQDVEVYWSSLCKATNGLKNDCLEIWDQVKAVVVTTIRDTFINIDKSGKVLRPAIVWLDQRTEEDVPNLSFMEKAVFKGIGMEKTLSTVQKSSKAHWIKKNQPEIWRKTYKFIMLSCYFHYKLTGNLVDSISNQIGHIPFNYKKKEWAKGILDYRWKIFGIEKDKLPLLVDSGEIIGRITKKASEETGINEGVYLIAGASDKGCETLGNGCLNESKASISFGTTTTVQTTTKEYVEADRFMPAYPSAIHDRYNPEIAISRGYWLISWFKNEFSQMEILEAEKKGVSPEEILNERLKEVPPGCDGLILQPYWGGGAKNPDARGAIVGFGDVHTKAHIYRAIIEGINYALLDGIEKIEKVTETRIREIAICGGGAQSDIIAQITADMFNRKVYKGQTHELSSLGAAIIGYVTLGVYRNYEEAIENMFHRTKEFLPDPEHVELYSKLYKKVYLKVYPSLRGLYKEIKSIETYSG</sequence>
<dbReference type="InterPro" id="IPR000577">
    <property type="entry name" value="Carb_kinase_FGGY"/>
</dbReference>
<dbReference type="InterPro" id="IPR043129">
    <property type="entry name" value="ATPase_NBD"/>
</dbReference>
<dbReference type="InterPro" id="IPR018485">
    <property type="entry name" value="FGGY_C"/>
</dbReference>
<keyword evidence="2 6" id="KW-0808">Transferase</keyword>
<dbReference type="Pfam" id="PF00370">
    <property type="entry name" value="FGGY_N"/>
    <property type="match status" value="1"/>
</dbReference>
<keyword evidence="7" id="KW-1185">Reference proteome</keyword>